<sequence length="76" mass="8410">MADVCDDSDAINEAFVERGVKAAQASLTFRHLTPTGVCHNSRCEADVEIGKLFCDNQCADEHGRFERLRSNSGTRH</sequence>
<protein>
    <submittedName>
        <fullName evidence="1">Uncharacterized protein</fullName>
    </submittedName>
</protein>
<evidence type="ECO:0000313" key="1">
    <source>
        <dbReference type="EMBL" id="SMP72710.1"/>
    </source>
</evidence>
<reference evidence="1 2" key="1">
    <citation type="submission" date="2017-05" db="EMBL/GenBank/DDBJ databases">
        <authorList>
            <person name="Varghese N."/>
            <person name="Submissions S."/>
        </authorList>
    </citation>
    <scope>NUCLEOTIDE SEQUENCE [LARGE SCALE GENOMIC DNA]</scope>
    <source>
        <strain evidence="1 2">DSM 26001</strain>
    </source>
</reference>
<comment type="caution">
    <text evidence="1">The sequence shown here is derived from an EMBL/GenBank/DDBJ whole genome shotgun (WGS) entry which is preliminary data.</text>
</comment>
<dbReference type="Proteomes" id="UP001158049">
    <property type="component" value="Unassembled WGS sequence"/>
</dbReference>
<keyword evidence="2" id="KW-1185">Reference proteome</keyword>
<dbReference type="EMBL" id="FXUL01000018">
    <property type="protein sequence ID" value="SMP72710.1"/>
    <property type="molecule type" value="Genomic_DNA"/>
</dbReference>
<accession>A0ABY1QJW0</accession>
<proteinExistence type="predicted"/>
<dbReference type="RefSeq" id="WP_283444149.1">
    <property type="nucleotide sequence ID" value="NZ_FXUL01000018.1"/>
</dbReference>
<organism evidence="1 2">
    <name type="scientific">Noviherbaspirillum suwonense</name>
    <dbReference type="NCBI Taxonomy" id="1224511"/>
    <lineage>
        <taxon>Bacteria</taxon>
        <taxon>Pseudomonadati</taxon>
        <taxon>Pseudomonadota</taxon>
        <taxon>Betaproteobacteria</taxon>
        <taxon>Burkholderiales</taxon>
        <taxon>Oxalobacteraceae</taxon>
        <taxon>Noviherbaspirillum</taxon>
    </lineage>
</organism>
<name>A0ABY1QJW0_9BURK</name>
<gene>
    <name evidence="1" type="ORF">SAMN06295970_11898</name>
</gene>
<evidence type="ECO:0000313" key="2">
    <source>
        <dbReference type="Proteomes" id="UP001158049"/>
    </source>
</evidence>